<evidence type="ECO:0000259" key="17">
    <source>
        <dbReference type="PROSITE" id="PS50051"/>
    </source>
</evidence>
<keyword evidence="9 15" id="KW-0067">ATP-binding</keyword>
<evidence type="ECO:0000256" key="6">
    <source>
        <dbReference type="ARBA" id="ARBA00022741"/>
    </source>
</evidence>
<evidence type="ECO:0000256" key="8">
    <source>
        <dbReference type="ARBA" id="ARBA00022806"/>
    </source>
</evidence>
<dbReference type="GO" id="GO:0005634">
    <property type="term" value="C:nucleus"/>
    <property type="evidence" value="ECO:0007669"/>
    <property type="project" value="UniProtKB-SubCell"/>
</dbReference>
<dbReference type="KEGG" id="goe:100906722"/>
<keyword evidence="8 16" id="KW-0347">Helicase</keyword>
<dbReference type="Pfam" id="PF00493">
    <property type="entry name" value="MCM"/>
    <property type="match status" value="1"/>
</dbReference>
<keyword evidence="6 15" id="KW-0547">Nucleotide-binding</keyword>
<comment type="catalytic activity">
    <reaction evidence="14">
        <text>ATP + H2O = ADP + phosphate + H(+)</text>
        <dbReference type="Rhea" id="RHEA:13065"/>
        <dbReference type="ChEBI" id="CHEBI:15377"/>
        <dbReference type="ChEBI" id="CHEBI:15378"/>
        <dbReference type="ChEBI" id="CHEBI:30616"/>
        <dbReference type="ChEBI" id="CHEBI:43474"/>
        <dbReference type="ChEBI" id="CHEBI:456216"/>
        <dbReference type="EC" id="3.6.4.12"/>
    </reaction>
    <physiologicalReaction direction="left-to-right" evidence="14">
        <dbReference type="Rhea" id="RHEA:13066"/>
    </physiologicalReaction>
</comment>
<evidence type="ECO:0000256" key="7">
    <source>
        <dbReference type="ARBA" id="ARBA00022801"/>
    </source>
</evidence>
<evidence type="ECO:0000256" key="10">
    <source>
        <dbReference type="ARBA" id="ARBA00022843"/>
    </source>
</evidence>
<dbReference type="PANTHER" id="PTHR11630">
    <property type="entry name" value="DNA REPLICATION LICENSING FACTOR MCM FAMILY MEMBER"/>
    <property type="match status" value="1"/>
</dbReference>
<dbReference type="GO" id="GO:0016787">
    <property type="term" value="F:hydrolase activity"/>
    <property type="evidence" value="ECO:0007669"/>
    <property type="project" value="UniProtKB-KW"/>
</dbReference>
<evidence type="ECO:0000256" key="16">
    <source>
        <dbReference type="RuleBase" id="RU365012"/>
    </source>
</evidence>
<comment type="similarity">
    <text evidence="3 15">Belongs to the MCM family.</text>
</comment>
<name>A0AAJ6QMW2_9ACAR</name>
<dbReference type="InterPro" id="IPR012340">
    <property type="entry name" value="NA-bd_OB-fold"/>
</dbReference>
<proteinExistence type="inferred from homology"/>
<evidence type="ECO:0000256" key="5">
    <source>
        <dbReference type="ARBA" id="ARBA00022705"/>
    </source>
</evidence>
<dbReference type="EC" id="3.6.4.12" evidence="16"/>
<keyword evidence="7 16" id="KW-0378">Hydrolase</keyword>
<comment type="function">
    <text evidence="16">Acts as component of the MCM2-7 complex (MCM complex) which is the replicative helicase essential for 'once per cell cycle' DNA replication initiation and elongation in eukaryotic cells. The active ATPase sites in the MCM2-7 ring are formed through the interaction surfaces of two neighboring subunits such that a critical structure of a conserved arginine finger motif is provided in trans relative to the ATP-binding site of the Walker A box of the adjacent subunit. The six ATPase active sites, however, are likely to contribute differentially to the complex helicase activity.</text>
</comment>
<evidence type="ECO:0000256" key="1">
    <source>
        <dbReference type="ARBA" id="ARBA00004123"/>
    </source>
</evidence>
<dbReference type="GO" id="GO:0005524">
    <property type="term" value="F:ATP binding"/>
    <property type="evidence" value="ECO:0007669"/>
    <property type="project" value="UniProtKB-KW"/>
</dbReference>
<dbReference type="Pfam" id="PF24901">
    <property type="entry name" value="WHD_MCM7"/>
    <property type="match status" value="1"/>
</dbReference>
<dbReference type="Gene3D" id="3.40.50.300">
    <property type="entry name" value="P-loop containing nucleotide triphosphate hydrolases"/>
    <property type="match status" value="1"/>
</dbReference>
<dbReference type="GO" id="GO:0006271">
    <property type="term" value="P:DNA strand elongation involved in DNA replication"/>
    <property type="evidence" value="ECO:0007669"/>
    <property type="project" value="TreeGrafter"/>
</dbReference>
<dbReference type="GO" id="GO:0000727">
    <property type="term" value="P:double-strand break repair via break-induced replication"/>
    <property type="evidence" value="ECO:0007669"/>
    <property type="project" value="TreeGrafter"/>
</dbReference>
<dbReference type="SUPFAM" id="SSF50249">
    <property type="entry name" value="Nucleic acid-binding proteins"/>
    <property type="match status" value="1"/>
</dbReference>
<dbReference type="GO" id="GO:0017116">
    <property type="term" value="F:single-stranded DNA helicase activity"/>
    <property type="evidence" value="ECO:0007669"/>
    <property type="project" value="TreeGrafter"/>
</dbReference>
<keyword evidence="18" id="KW-1185">Reference proteome</keyword>
<evidence type="ECO:0000256" key="14">
    <source>
        <dbReference type="ARBA" id="ARBA00048432"/>
    </source>
</evidence>
<dbReference type="InterPro" id="IPR033762">
    <property type="entry name" value="MCM_OB"/>
</dbReference>
<evidence type="ECO:0000256" key="3">
    <source>
        <dbReference type="ARBA" id="ARBA00008010"/>
    </source>
</evidence>
<evidence type="ECO:0000256" key="12">
    <source>
        <dbReference type="ARBA" id="ARBA00023242"/>
    </source>
</evidence>
<dbReference type="SUPFAM" id="SSF52540">
    <property type="entry name" value="P-loop containing nucleoside triphosphate hydrolases"/>
    <property type="match status" value="1"/>
</dbReference>
<dbReference type="GO" id="GO:0005694">
    <property type="term" value="C:chromosome"/>
    <property type="evidence" value="ECO:0007669"/>
    <property type="project" value="UniProtKB-SubCell"/>
</dbReference>
<reference evidence="19" key="1">
    <citation type="submission" date="2025-08" db="UniProtKB">
        <authorList>
            <consortium name="RefSeq"/>
        </authorList>
    </citation>
    <scope>IDENTIFICATION</scope>
</reference>
<dbReference type="SMART" id="SM00382">
    <property type="entry name" value="AAA"/>
    <property type="match status" value="1"/>
</dbReference>
<sequence length="728" mass="81873">MADTGKFNERDYTSAKERVGNFFKEFVKRDGRKKVRVYADQIREIAHREQTSLVVSLDDVSEYDPELTEAIINNARRYEKIFSDSVYDLLPEMKTRDSVPKDTLDVYIEHRIMMEQRLRQPGDTHDPRNNYPPELLKRFEVYFKLPAEQKMSSVRDLKAIYLGKLIGVKGVVIRCTEVKPLMSVATYICDQCGAETYQPIISNQFTPLDTCPSQDCKTNKSGGKLALQTRGSKFMKFQELRIQEHSDQVPVGDVPRTTVVYARGENTRLCQPGDHVNITGVYLPQQKAGFRQMMSGLLSSSYVEAHSIIKMNKLETAELEEDLTEEELQAIQEEDFFEKLAGSIAPEIFGHVDVKKALLLQLVGGVDKRPADGMHIRGTINVCLMGDPGVAKSQLLGYVTRLCPRSQYTTGSGSSGVGLTASVMKDPLTGEMTLEGGVLVLADGGICCIDEFDKMHENDRTAIHEVMEQQTISIAKAGIMTTLNARVSILAAANPLYGRYNVKKTIEQNVNLPAALLSRFDLLFLIQDKIDRESDLRLAQHIFYVHQNCTEPQLSFTPLDMKLLRRYIHSCQKVDPYVPEELTEYIVKGYVAIRKDARGGGADAAFMSPRTLLAILRLASALARLRTSEIVEKEDVDEALRLMEASKASLHNQPDAQNKRPQSVVDRVYHIIQEFASSTGSNSARISELLDLCTSKGIKQSDFDKAIKEYEELNVWQLNQNGTRLTFI</sequence>
<dbReference type="InterPro" id="IPR003593">
    <property type="entry name" value="AAA+_ATPase"/>
</dbReference>
<dbReference type="Gene3D" id="2.20.28.10">
    <property type="match status" value="1"/>
</dbReference>
<dbReference type="FunFam" id="3.30.1640.10:FF:000007">
    <property type="entry name" value="DNA replication licensing factor MCM7"/>
    <property type="match status" value="1"/>
</dbReference>
<dbReference type="AlphaFoldDB" id="A0AAJ6QMW2"/>
<dbReference type="PRINTS" id="PR01657">
    <property type="entry name" value="MCMFAMILY"/>
</dbReference>
<dbReference type="FunFam" id="3.40.50.300:FF:000288">
    <property type="entry name" value="DNA replication licensing factor MCM7"/>
    <property type="match status" value="1"/>
</dbReference>
<protein>
    <recommendedName>
        <fullName evidence="16">DNA replication licensing factor MCM7</fullName>
        <ecNumber evidence="16">3.6.4.12</ecNumber>
    </recommendedName>
</protein>
<evidence type="ECO:0000256" key="11">
    <source>
        <dbReference type="ARBA" id="ARBA00023125"/>
    </source>
</evidence>
<dbReference type="InterPro" id="IPR041562">
    <property type="entry name" value="MCM_lid"/>
</dbReference>
<dbReference type="Proteomes" id="UP000694867">
    <property type="component" value="Unplaced"/>
</dbReference>
<dbReference type="PROSITE" id="PS50051">
    <property type="entry name" value="MCM_2"/>
    <property type="match status" value="1"/>
</dbReference>
<dbReference type="PROSITE" id="PS00847">
    <property type="entry name" value="MCM_1"/>
    <property type="match status" value="1"/>
</dbReference>
<evidence type="ECO:0000256" key="4">
    <source>
        <dbReference type="ARBA" id="ARBA00022454"/>
    </source>
</evidence>
<keyword evidence="5 16" id="KW-0235">DNA replication</keyword>
<keyword evidence="11 15" id="KW-0238">DNA-binding</keyword>
<evidence type="ECO:0000256" key="15">
    <source>
        <dbReference type="RuleBase" id="RU004070"/>
    </source>
</evidence>
<feature type="domain" description="MCM C-terminal AAA(+) ATPase" evidence="17">
    <location>
        <begin position="336"/>
        <end position="542"/>
    </location>
</feature>
<dbReference type="InterPro" id="IPR027925">
    <property type="entry name" value="MCM_N"/>
</dbReference>
<dbReference type="GO" id="GO:0042555">
    <property type="term" value="C:MCM complex"/>
    <property type="evidence" value="ECO:0007669"/>
    <property type="project" value="InterPro"/>
</dbReference>
<organism evidence="18 19">
    <name type="scientific">Galendromus occidentalis</name>
    <name type="common">western predatory mite</name>
    <dbReference type="NCBI Taxonomy" id="34638"/>
    <lineage>
        <taxon>Eukaryota</taxon>
        <taxon>Metazoa</taxon>
        <taxon>Ecdysozoa</taxon>
        <taxon>Arthropoda</taxon>
        <taxon>Chelicerata</taxon>
        <taxon>Arachnida</taxon>
        <taxon>Acari</taxon>
        <taxon>Parasitiformes</taxon>
        <taxon>Mesostigmata</taxon>
        <taxon>Gamasina</taxon>
        <taxon>Phytoseioidea</taxon>
        <taxon>Phytoseiidae</taxon>
        <taxon>Typhlodrominae</taxon>
        <taxon>Galendromus</taxon>
    </lineage>
</organism>
<keyword evidence="12 16" id="KW-0539">Nucleus</keyword>
<dbReference type="SMART" id="SM00350">
    <property type="entry name" value="MCM"/>
    <property type="match status" value="1"/>
</dbReference>
<dbReference type="RefSeq" id="XP_003737980.1">
    <property type="nucleotide sequence ID" value="XM_003737932.2"/>
</dbReference>
<evidence type="ECO:0000256" key="2">
    <source>
        <dbReference type="ARBA" id="ARBA00004286"/>
    </source>
</evidence>
<dbReference type="FunFam" id="2.20.28.10:FF:000004">
    <property type="entry name" value="DNA replication licensing factor MCM7"/>
    <property type="match status" value="1"/>
</dbReference>
<dbReference type="InterPro" id="IPR031327">
    <property type="entry name" value="MCM"/>
</dbReference>
<dbReference type="InterPro" id="IPR008050">
    <property type="entry name" value="MCM7"/>
</dbReference>
<dbReference type="Pfam" id="PF17855">
    <property type="entry name" value="MCM_lid"/>
    <property type="match status" value="1"/>
</dbReference>
<keyword evidence="10" id="KW-0832">Ubl conjugation</keyword>
<gene>
    <name evidence="19" type="primary">LOC100906722</name>
    <name evidence="16" type="synonym">MCM7</name>
</gene>
<dbReference type="Gene3D" id="3.30.1640.10">
    <property type="entry name" value="mini-chromosome maintenance (MCM) complex, chain A, domain 1"/>
    <property type="match status" value="1"/>
</dbReference>
<dbReference type="InterPro" id="IPR027417">
    <property type="entry name" value="P-loop_NTPase"/>
</dbReference>
<dbReference type="GeneID" id="100906722"/>
<dbReference type="CDD" id="cd17758">
    <property type="entry name" value="MCM7"/>
    <property type="match status" value="1"/>
</dbReference>
<keyword evidence="13 16" id="KW-0131">Cell cycle</keyword>
<dbReference type="GO" id="GO:0003697">
    <property type="term" value="F:single-stranded DNA binding"/>
    <property type="evidence" value="ECO:0007669"/>
    <property type="project" value="TreeGrafter"/>
</dbReference>
<evidence type="ECO:0000313" key="18">
    <source>
        <dbReference type="Proteomes" id="UP000694867"/>
    </source>
</evidence>
<comment type="subcellular location">
    <subcellularLocation>
        <location evidence="2">Chromosome</location>
    </subcellularLocation>
    <subcellularLocation>
        <location evidence="1 16">Nucleus</location>
    </subcellularLocation>
</comment>
<evidence type="ECO:0000256" key="9">
    <source>
        <dbReference type="ARBA" id="ARBA00022840"/>
    </source>
</evidence>
<keyword evidence="4" id="KW-0158">Chromosome</keyword>
<dbReference type="InterPro" id="IPR018525">
    <property type="entry name" value="MCM_CS"/>
</dbReference>
<evidence type="ECO:0000313" key="19">
    <source>
        <dbReference type="RefSeq" id="XP_003737980.1"/>
    </source>
</evidence>
<dbReference type="CTD" id="4176"/>
<dbReference type="Pfam" id="PF17207">
    <property type="entry name" value="MCM_OB"/>
    <property type="match status" value="1"/>
</dbReference>
<dbReference type="Gene3D" id="2.40.50.140">
    <property type="entry name" value="Nucleic acid-binding proteins"/>
    <property type="match status" value="1"/>
</dbReference>
<dbReference type="GO" id="GO:0006270">
    <property type="term" value="P:DNA replication initiation"/>
    <property type="evidence" value="ECO:0007669"/>
    <property type="project" value="InterPro"/>
</dbReference>
<dbReference type="PANTHER" id="PTHR11630:SF26">
    <property type="entry name" value="DNA REPLICATION LICENSING FACTOR MCM7"/>
    <property type="match status" value="1"/>
</dbReference>
<evidence type="ECO:0000256" key="13">
    <source>
        <dbReference type="ARBA" id="ARBA00023306"/>
    </source>
</evidence>
<accession>A0AAJ6QMW2</accession>
<dbReference type="PRINTS" id="PR01663">
    <property type="entry name" value="MCMPROTEIN7"/>
</dbReference>
<dbReference type="Pfam" id="PF14551">
    <property type="entry name" value="MCM_N"/>
    <property type="match status" value="1"/>
</dbReference>
<dbReference type="InterPro" id="IPR001208">
    <property type="entry name" value="MCM_dom"/>
</dbReference>